<protein>
    <submittedName>
        <fullName evidence="2">Uncharacterized protein</fullName>
    </submittedName>
</protein>
<name>A0A6M3M8R6_9ZZZZ</name>
<gene>
    <name evidence="1" type="ORF">MM171A01484_0007</name>
    <name evidence="2" type="ORF">MM171B01154_0006</name>
</gene>
<dbReference type="EMBL" id="MT143795">
    <property type="protein sequence ID" value="QJB02600.1"/>
    <property type="molecule type" value="Genomic_DNA"/>
</dbReference>
<dbReference type="AlphaFoldDB" id="A0A6M3M8R6"/>
<evidence type="ECO:0000313" key="2">
    <source>
        <dbReference type="EMBL" id="QJB02600.1"/>
    </source>
</evidence>
<evidence type="ECO:0000313" key="1">
    <source>
        <dbReference type="EMBL" id="QJA98828.1"/>
    </source>
</evidence>
<organism evidence="2">
    <name type="scientific">viral metagenome</name>
    <dbReference type="NCBI Taxonomy" id="1070528"/>
    <lineage>
        <taxon>unclassified sequences</taxon>
        <taxon>metagenomes</taxon>
        <taxon>organismal metagenomes</taxon>
    </lineage>
</organism>
<reference evidence="2" key="1">
    <citation type="submission" date="2020-03" db="EMBL/GenBank/DDBJ databases">
        <title>The deep terrestrial virosphere.</title>
        <authorList>
            <person name="Holmfeldt K."/>
            <person name="Nilsson E."/>
            <person name="Simone D."/>
            <person name="Lopez-Fernandez M."/>
            <person name="Wu X."/>
            <person name="de Brujin I."/>
            <person name="Lundin D."/>
            <person name="Andersson A."/>
            <person name="Bertilsson S."/>
            <person name="Dopson M."/>
        </authorList>
    </citation>
    <scope>NUCLEOTIDE SEQUENCE</scope>
    <source>
        <strain evidence="1">MM171A01484</strain>
        <strain evidence="2">MM171B01154</strain>
    </source>
</reference>
<accession>A0A6M3M8R6</accession>
<proteinExistence type="predicted"/>
<sequence length="120" mass="12698">MAETTFTVVECTKTGIPDISVHASHVDGTTITNADYGRIPNDGKVVLLVDAVAADTFTFTPVLDKYGRTETLAVPIVITDFGIIGPFNPEIWNQADGCVIFKLTTGGAVIMLAVRVGTPT</sequence>
<dbReference type="EMBL" id="MT143611">
    <property type="protein sequence ID" value="QJA98828.1"/>
    <property type="molecule type" value="Genomic_DNA"/>
</dbReference>